<evidence type="ECO:0000256" key="3">
    <source>
        <dbReference type="ARBA" id="ARBA00007931"/>
    </source>
</evidence>
<evidence type="ECO:0000259" key="12">
    <source>
        <dbReference type="PROSITE" id="PS50106"/>
    </source>
</evidence>
<accession>A0ABN8H719</accession>
<evidence type="ECO:0000256" key="2">
    <source>
        <dbReference type="ARBA" id="ARBA00004141"/>
    </source>
</evidence>
<dbReference type="InterPro" id="IPR001478">
    <property type="entry name" value="PDZ"/>
</dbReference>
<gene>
    <name evidence="13" type="primary">rasP</name>
    <name evidence="13" type="ORF">LMG032447_00045</name>
</gene>
<dbReference type="EMBL" id="CAKOEU010000001">
    <property type="protein sequence ID" value="CAH1850012.1"/>
    <property type="molecule type" value="Genomic_DNA"/>
</dbReference>
<comment type="similarity">
    <text evidence="3 11">Belongs to the peptidase M50B family.</text>
</comment>
<feature type="transmembrane region" description="Helical" evidence="11">
    <location>
        <begin position="170"/>
        <end position="194"/>
    </location>
</feature>
<dbReference type="InterPro" id="IPR008915">
    <property type="entry name" value="Peptidase_M50"/>
</dbReference>
<dbReference type="SUPFAM" id="SSF50156">
    <property type="entry name" value="PDZ domain-like"/>
    <property type="match status" value="1"/>
</dbReference>
<dbReference type="Proteomes" id="UP000838102">
    <property type="component" value="Unassembled WGS sequence"/>
</dbReference>
<dbReference type="InterPro" id="IPR041489">
    <property type="entry name" value="PDZ_6"/>
</dbReference>
<dbReference type="PANTHER" id="PTHR42837">
    <property type="entry name" value="REGULATOR OF SIGMA-E PROTEASE RSEP"/>
    <property type="match status" value="1"/>
</dbReference>
<dbReference type="InterPro" id="IPR036034">
    <property type="entry name" value="PDZ_sf"/>
</dbReference>
<keyword evidence="5 11" id="KW-0812">Transmembrane</keyword>
<dbReference type="GO" id="GO:0008233">
    <property type="term" value="F:peptidase activity"/>
    <property type="evidence" value="ECO:0007669"/>
    <property type="project" value="UniProtKB-KW"/>
</dbReference>
<evidence type="ECO:0000256" key="4">
    <source>
        <dbReference type="ARBA" id="ARBA00022670"/>
    </source>
</evidence>
<feature type="transmembrane region" description="Helical" evidence="11">
    <location>
        <begin position="6"/>
        <end position="27"/>
    </location>
</feature>
<comment type="cofactor">
    <cofactor evidence="1 11">
        <name>Zn(2+)</name>
        <dbReference type="ChEBI" id="CHEBI:29105"/>
    </cofactor>
</comment>
<keyword evidence="6 11" id="KW-0378">Hydrolase</keyword>
<keyword evidence="14" id="KW-1185">Reference proteome</keyword>
<reference evidence="13" key="1">
    <citation type="submission" date="2022-03" db="EMBL/GenBank/DDBJ databases">
        <authorList>
            <person name="Hettiarachchi G."/>
        </authorList>
    </citation>
    <scope>NUCLEOTIDE SEQUENCE</scope>
    <source>
        <strain evidence="13">LMG 32447</strain>
    </source>
</reference>
<dbReference type="RefSeq" id="WP_248705522.1">
    <property type="nucleotide sequence ID" value="NZ_CAKOET010000001.1"/>
</dbReference>
<dbReference type="SMART" id="SM00228">
    <property type="entry name" value="PDZ"/>
    <property type="match status" value="1"/>
</dbReference>
<dbReference type="CDD" id="cd23081">
    <property type="entry name" value="cpPDZ_EcRseP-like"/>
    <property type="match status" value="1"/>
</dbReference>
<keyword evidence="11" id="KW-0479">Metal-binding</keyword>
<keyword evidence="8 11" id="KW-1133">Transmembrane helix</keyword>
<dbReference type="PANTHER" id="PTHR42837:SF2">
    <property type="entry name" value="MEMBRANE METALLOPROTEASE ARASP2, CHLOROPLASTIC-RELATED"/>
    <property type="match status" value="1"/>
</dbReference>
<dbReference type="Gene3D" id="2.30.42.10">
    <property type="match status" value="1"/>
</dbReference>
<evidence type="ECO:0000256" key="6">
    <source>
        <dbReference type="ARBA" id="ARBA00022801"/>
    </source>
</evidence>
<feature type="domain" description="PDZ" evidence="12">
    <location>
        <begin position="197"/>
        <end position="259"/>
    </location>
</feature>
<evidence type="ECO:0000256" key="1">
    <source>
        <dbReference type="ARBA" id="ARBA00001947"/>
    </source>
</evidence>
<keyword evidence="9 11" id="KW-0482">Metalloprotease</keyword>
<dbReference type="Pfam" id="PF02163">
    <property type="entry name" value="Peptidase_M50"/>
    <property type="match status" value="1"/>
</dbReference>
<protein>
    <recommendedName>
        <fullName evidence="11">Zinc metalloprotease</fullName>
        <ecNumber evidence="11">3.4.24.-</ecNumber>
    </recommendedName>
</protein>
<comment type="caution">
    <text evidence="13">The sequence shown here is derived from an EMBL/GenBank/DDBJ whole genome shotgun (WGS) entry which is preliminary data.</text>
</comment>
<feature type="transmembrane region" description="Helical" evidence="11">
    <location>
        <begin position="344"/>
        <end position="364"/>
    </location>
</feature>
<dbReference type="NCBIfam" id="TIGR00054">
    <property type="entry name" value="RIP metalloprotease RseP"/>
    <property type="match status" value="1"/>
</dbReference>
<proteinExistence type="inferred from homology"/>
<sequence>MSFTTIIAFIFVFGILVTVHEFGHFIVAKRAGVLVREFAIGMGPKLLSWQRNGTAYVIRLLPVGGYVRMAGTDEEADLEPGQQLRLTFNDQQEIIKMDTRVDQEQAGMVFRVDNFDLTDQLTLSGYGLDSEELVTYTVNHDAHIIQKNGLSLQIAPRDTWVQSAKISKRLAINFAGPLMNFVLALVLSIVYGLMQPGINLNEPIIGGVINGQPAQQAGIKTGDQVVKINNIKVETWHDIATQISQSQEHSLQITVKRDQGQKTITVDPVGTKDDSTKQAHIGITPKVYTDLWSRLQFGISNTVNIAMQVLNALKYMVTGHFSLNQLGGPVMMARVTSQASQAGIVTVIGLMAALSINLGIMNLLPIPPLDGGKLLIDSIEGVLGRPLPPVVQNAIGLTGAGLLMLLMIAVTINDILR</sequence>
<evidence type="ECO:0000256" key="5">
    <source>
        <dbReference type="ARBA" id="ARBA00022692"/>
    </source>
</evidence>
<dbReference type="EC" id="3.4.24.-" evidence="11"/>
<dbReference type="CDD" id="cd06163">
    <property type="entry name" value="S2P-M50_PDZ_RseP-like"/>
    <property type="match status" value="1"/>
</dbReference>
<feature type="transmembrane region" description="Helical" evidence="11">
    <location>
        <begin position="394"/>
        <end position="416"/>
    </location>
</feature>
<keyword evidence="7 11" id="KW-0862">Zinc</keyword>
<keyword evidence="10 11" id="KW-0472">Membrane</keyword>
<dbReference type="Pfam" id="PF17820">
    <property type="entry name" value="PDZ_6"/>
    <property type="match status" value="1"/>
</dbReference>
<comment type="subcellular location">
    <subcellularLocation>
        <location evidence="2">Membrane</location>
        <topology evidence="2">Multi-pass membrane protein</topology>
    </subcellularLocation>
</comment>
<evidence type="ECO:0000313" key="13">
    <source>
        <dbReference type="EMBL" id="CAH1850012.1"/>
    </source>
</evidence>
<evidence type="ECO:0000256" key="11">
    <source>
        <dbReference type="RuleBase" id="RU362031"/>
    </source>
</evidence>
<evidence type="ECO:0000256" key="10">
    <source>
        <dbReference type="ARBA" id="ARBA00023136"/>
    </source>
</evidence>
<feature type="transmembrane region" description="Helical" evidence="11">
    <location>
        <begin position="305"/>
        <end position="323"/>
    </location>
</feature>
<dbReference type="InterPro" id="IPR004387">
    <property type="entry name" value="Pept_M50_Zn"/>
</dbReference>
<evidence type="ECO:0000256" key="8">
    <source>
        <dbReference type="ARBA" id="ARBA00022989"/>
    </source>
</evidence>
<evidence type="ECO:0000256" key="9">
    <source>
        <dbReference type="ARBA" id="ARBA00023049"/>
    </source>
</evidence>
<dbReference type="PROSITE" id="PS50106">
    <property type="entry name" value="PDZ"/>
    <property type="match status" value="1"/>
</dbReference>
<evidence type="ECO:0000313" key="14">
    <source>
        <dbReference type="Proteomes" id="UP000838102"/>
    </source>
</evidence>
<keyword evidence="4 13" id="KW-0645">Protease</keyword>
<evidence type="ECO:0000256" key="7">
    <source>
        <dbReference type="ARBA" id="ARBA00022833"/>
    </source>
</evidence>
<dbReference type="GO" id="GO:0006508">
    <property type="term" value="P:proteolysis"/>
    <property type="evidence" value="ECO:0007669"/>
    <property type="project" value="UniProtKB-KW"/>
</dbReference>
<organism evidence="13 14">
    <name type="scientific">Convivina praedatoris</name>
    <dbReference type="NCBI Taxonomy" id="2880963"/>
    <lineage>
        <taxon>Bacteria</taxon>
        <taxon>Bacillati</taxon>
        <taxon>Bacillota</taxon>
        <taxon>Bacilli</taxon>
        <taxon>Lactobacillales</taxon>
        <taxon>Lactobacillaceae</taxon>
        <taxon>Convivina</taxon>
    </lineage>
</organism>
<name>A0ABN8H719_9LACO</name>